<reference evidence="2 3" key="1">
    <citation type="submission" date="2021-05" db="EMBL/GenBank/DDBJ databases">
        <authorList>
            <person name="Kumar R."/>
            <person name="Kumar A."/>
            <person name="Mukhia S."/>
        </authorList>
    </citation>
    <scope>NUCLEOTIDE SEQUENCE [LARGE SCALE GENOMIC DNA]</scope>
    <source>
        <strain evidence="2 3">ERMR7:08</strain>
    </source>
</reference>
<evidence type="ECO:0000256" key="1">
    <source>
        <dbReference type="SAM" id="MobiDB-lite"/>
    </source>
</evidence>
<protein>
    <submittedName>
        <fullName evidence="2">Uncharacterized protein</fullName>
    </submittedName>
</protein>
<name>A0ABY7NDV3_9MICO</name>
<organism evidence="2 3">
    <name type="scientific">Cryobacterium breve</name>
    <dbReference type="NCBI Taxonomy" id="1259258"/>
    <lineage>
        <taxon>Bacteria</taxon>
        <taxon>Bacillati</taxon>
        <taxon>Actinomycetota</taxon>
        <taxon>Actinomycetes</taxon>
        <taxon>Micrococcales</taxon>
        <taxon>Microbacteriaceae</taxon>
        <taxon>Cryobacterium</taxon>
    </lineage>
</organism>
<proteinExistence type="predicted"/>
<dbReference type="RefSeq" id="WP_281535341.1">
    <property type="nucleotide sequence ID" value="NZ_CP075584.1"/>
</dbReference>
<dbReference type="Proteomes" id="UP001212421">
    <property type="component" value="Chromosome"/>
</dbReference>
<evidence type="ECO:0000313" key="3">
    <source>
        <dbReference type="Proteomes" id="UP001212421"/>
    </source>
</evidence>
<keyword evidence="3" id="KW-1185">Reference proteome</keyword>
<evidence type="ECO:0000313" key="2">
    <source>
        <dbReference type="EMBL" id="WBM80670.1"/>
    </source>
</evidence>
<dbReference type="EMBL" id="CP075584">
    <property type="protein sequence ID" value="WBM80670.1"/>
    <property type="molecule type" value="Genomic_DNA"/>
</dbReference>
<accession>A0ABY7NDV3</accession>
<sequence length="160" mass="18307">MSTYNGDLDEQIADEQCINLSAASAPYTQETSDSYVEWFTFSERARSQPSLSPAEEIKATRQRMHDRKEANKIGEAAANMLESCYRVLREHRQGRPMRSSDRIRPRCSRHSGRLCIRAAADRRALAGRAGNHPHIRRAGDRRLARNRVTQKTTDRKGPRK</sequence>
<gene>
    <name evidence="2" type="ORF">KIV56_04535</name>
</gene>
<feature type="region of interest" description="Disordered" evidence="1">
    <location>
        <begin position="47"/>
        <end position="72"/>
    </location>
</feature>
<feature type="region of interest" description="Disordered" evidence="1">
    <location>
        <begin position="126"/>
        <end position="160"/>
    </location>
</feature>